<dbReference type="GeneID" id="66287935"/>
<dbReference type="Proteomes" id="UP000321325">
    <property type="component" value="Unassembled WGS sequence"/>
</dbReference>
<proteinExistence type="predicted"/>
<dbReference type="Gene3D" id="3.40.50.300">
    <property type="entry name" value="P-loop containing nucleotide triphosphate hydrolases"/>
    <property type="match status" value="1"/>
</dbReference>
<dbReference type="SUPFAM" id="SSF52540">
    <property type="entry name" value="P-loop containing nucleoside triphosphate hydrolases"/>
    <property type="match status" value="1"/>
</dbReference>
<organism evidence="1 3">
    <name type="scientific">Campylobacter volucris</name>
    <dbReference type="NCBI Taxonomy" id="1031542"/>
    <lineage>
        <taxon>Bacteria</taxon>
        <taxon>Pseudomonadati</taxon>
        <taxon>Campylobacterota</taxon>
        <taxon>Epsilonproteobacteria</taxon>
        <taxon>Campylobacterales</taxon>
        <taxon>Campylobacteraceae</taxon>
        <taxon>Campylobacter</taxon>
    </lineage>
</organism>
<sequence length="367" mass="44484">MNLYLHIGVMKTGTSTIQDFFFVNRELLINKNFLYPISIKNGSILNDHNVFINIMQNNKTKVIKKFQKELFKHNIENVLISAENIQWKLNNIKLIKDMKNFLYDLGFSKVYILIYLRNPLDLYLSMSSQAIKDDHYSDFLFLEPWNNKKALDLCNYKKTLKRYEKIFGKENLIVKIFEKDSFVDNDLLKDFLHTLNIKWDDKFKIPQNSNKSLNILGMEIVKTFNHYNIWKDDCLTRYEDILMFVDKYFAKSDKKSLKLYPPKEIYKLYYNYFLNSNEYVRKHFFPNKKSLFVQKYNEDYVENYNVKSLDKEDFENILHFMVDILSYKNTQISYQRKKEFKIAKSIYDFRMRIKNKLKKIKSIFTLY</sequence>
<evidence type="ECO:0000313" key="4">
    <source>
        <dbReference type="Proteomes" id="UP000321325"/>
    </source>
</evidence>
<protein>
    <recommendedName>
        <fullName evidence="5">Sulfotransferase domain-containing protein</fullName>
    </recommendedName>
</protein>
<evidence type="ECO:0000313" key="1">
    <source>
        <dbReference type="EMBL" id="QBL13130.1"/>
    </source>
</evidence>
<reference evidence="2 4" key="2">
    <citation type="submission" date="2019-08" db="EMBL/GenBank/DDBJ databases">
        <title>Rapid identification of Enteric Bacteria from Whole Genome Sequences (WGS) using Average Nucleotide Identity (ANI).</title>
        <authorList>
            <person name="Lane C."/>
        </authorList>
    </citation>
    <scope>NUCLEOTIDE SEQUENCE [LARGE SCALE GENOMIC DNA]</scope>
    <source>
        <strain evidence="2 4">2010D-8464</strain>
    </source>
</reference>
<dbReference type="RefSeq" id="WP_039665934.1">
    <property type="nucleotide sequence ID" value="NZ_CP037746.1"/>
</dbReference>
<dbReference type="Proteomes" id="UP000293421">
    <property type="component" value="Chromosome"/>
</dbReference>
<name>A0AAE5YI33_9BACT</name>
<dbReference type="AlphaFoldDB" id="A0AAE5YI33"/>
<dbReference type="InterPro" id="IPR027417">
    <property type="entry name" value="P-loop_NTPase"/>
</dbReference>
<dbReference type="EMBL" id="CP037746">
    <property type="protein sequence ID" value="QBL13130.1"/>
    <property type="molecule type" value="Genomic_DNA"/>
</dbReference>
<evidence type="ECO:0000313" key="2">
    <source>
        <dbReference type="EMBL" id="TXK71387.1"/>
    </source>
</evidence>
<reference evidence="1 3" key="1">
    <citation type="submission" date="2019-02" db="EMBL/GenBank/DDBJ databases">
        <title>Use of ANI for Rapid Identification of Enteric Bacteria.</title>
        <authorList>
            <person name="Pruckler J."/>
            <person name="Lane C."/>
            <person name="Aubert R."/>
        </authorList>
    </citation>
    <scope>NUCLEOTIDE SEQUENCE [LARGE SCALE GENOMIC DNA]</scope>
    <source>
        <strain evidence="1 3">2014D-0083</strain>
    </source>
</reference>
<dbReference type="EMBL" id="VRMB01000004">
    <property type="protein sequence ID" value="TXK71387.1"/>
    <property type="molecule type" value="Genomic_DNA"/>
</dbReference>
<evidence type="ECO:0008006" key="5">
    <source>
        <dbReference type="Google" id="ProtNLM"/>
    </source>
</evidence>
<keyword evidence="4" id="KW-1185">Reference proteome</keyword>
<accession>A0AAE5YI33</accession>
<evidence type="ECO:0000313" key="3">
    <source>
        <dbReference type="Proteomes" id="UP000293421"/>
    </source>
</evidence>
<gene>
    <name evidence="1" type="ORF">A9460_01810</name>
    <name evidence="2" type="ORF">FVD15_00695</name>
</gene>